<comment type="caution">
    <text evidence="2">The sequence shown here is derived from an EMBL/GenBank/DDBJ whole genome shotgun (WGS) entry which is preliminary data.</text>
</comment>
<protein>
    <submittedName>
        <fullName evidence="2">Uncharacterized protein</fullName>
    </submittedName>
</protein>
<proteinExistence type="predicted"/>
<gene>
    <name evidence="2" type="ORF">E2C01_003326</name>
</gene>
<sequence>MRTRATRRSRPHTHQCSMNHAAIKAHHLSQSTTASLFFLTPSIIQISNRQLHQRSESDYSGLPRAARRPVRRVGGGHEARRPTLSDALATFTDRDGMLSRWSDTPSSSVTCLGTPPTILLSPSLPASLLIHLHTYHTAHNRSSLRSGYNEFASTRLNTAPGSRTIDTTSEETCEGGHTNAGDEGGATHYV</sequence>
<accession>A0A5B7CPW2</accession>
<reference evidence="2 3" key="1">
    <citation type="submission" date="2019-05" db="EMBL/GenBank/DDBJ databases">
        <title>Another draft genome of Portunus trituberculatus and its Hox gene families provides insights of decapod evolution.</title>
        <authorList>
            <person name="Jeong J.-H."/>
            <person name="Song I."/>
            <person name="Kim S."/>
            <person name="Choi T."/>
            <person name="Kim D."/>
            <person name="Ryu S."/>
            <person name="Kim W."/>
        </authorList>
    </citation>
    <scope>NUCLEOTIDE SEQUENCE [LARGE SCALE GENOMIC DNA]</scope>
    <source>
        <tissue evidence="2">Muscle</tissue>
    </source>
</reference>
<dbReference type="AlphaFoldDB" id="A0A5B7CPW2"/>
<evidence type="ECO:0000256" key="1">
    <source>
        <dbReference type="SAM" id="MobiDB-lite"/>
    </source>
</evidence>
<dbReference type="Proteomes" id="UP000324222">
    <property type="component" value="Unassembled WGS sequence"/>
</dbReference>
<keyword evidence="3" id="KW-1185">Reference proteome</keyword>
<organism evidence="2 3">
    <name type="scientific">Portunus trituberculatus</name>
    <name type="common">Swimming crab</name>
    <name type="synonym">Neptunus trituberculatus</name>
    <dbReference type="NCBI Taxonomy" id="210409"/>
    <lineage>
        <taxon>Eukaryota</taxon>
        <taxon>Metazoa</taxon>
        <taxon>Ecdysozoa</taxon>
        <taxon>Arthropoda</taxon>
        <taxon>Crustacea</taxon>
        <taxon>Multicrustacea</taxon>
        <taxon>Malacostraca</taxon>
        <taxon>Eumalacostraca</taxon>
        <taxon>Eucarida</taxon>
        <taxon>Decapoda</taxon>
        <taxon>Pleocyemata</taxon>
        <taxon>Brachyura</taxon>
        <taxon>Eubrachyura</taxon>
        <taxon>Portunoidea</taxon>
        <taxon>Portunidae</taxon>
        <taxon>Portuninae</taxon>
        <taxon>Portunus</taxon>
    </lineage>
</organism>
<name>A0A5B7CPW2_PORTR</name>
<dbReference type="EMBL" id="VSRR010000127">
    <property type="protein sequence ID" value="MPC10684.1"/>
    <property type="molecule type" value="Genomic_DNA"/>
</dbReference>
<evidence type="ECO:0000313" key="2">
    <source>
        <dbReference type="EMBL" id="MPC10684.1"/>
    </source>
</evidence>
<feature type="region of interest" description="Disordered" evidence="1">
    <location>
        <begin position="49"/>
        <end position="81"/>
    </location>
</feature>
<feature type="region of interest" description="Disordered" evidence="1">
    <location>
        <begin position="159"/>
        <end position="190"/>
    </location>
</feature>
<evidence type="ECO:0000313" key="3">
    <source>
        <dbReference type="Proteomes" id="UP000324222"/>
    </source>
</evidence>